<protein>
    <recommendedName>
        <fullName evidence="3">DUF4258 domain-containing protein</fullName>
    </recommendedName>
</protein>
<accession>A0A1F5S160</accession>
<sequence>MIFFTKHAQNKFDILKKHNFPISEEQVLTAVDAPDLIDFSRLPLFIAQIKIDNEHVLRVVYKKERGIIKIITFYPGRIKQYEN</sequence>
<reference evidence="1 2" key="1">
    <citation type="journal article" date="2016" name="Nat. Commun.">
        <title>Thousands of microbial genomes shed light on interconnected biogeochemical processes in an aquifer system.</title>
        <authorList>
            <person name="Anantharaman K."/>
            <person name="Brown C.T."/>
            <person name="Hug L.A."/>
            <person name="Sharon I."/>
            <person name="Castelle C.J."/>
            <person name="Probst A.J."/>
            <person name="Thomas B.C."/>
            <person name="Singh A."/>
            <person name="Wilkins M.J."/>
            <person name="Karaoz U."/>
            <person name="Brodie E.L."/>
            <person name="Williams K.H."/>
            <person name="Hubbard S.S."/>
            <person name="Banfield J.F."/>
        </authorList>
    </citation>
    <scope>NUCLEOTIDE SEQUENCE [LARGE SCALE GENOMIC DNA]</scope>
</reference>
<evidence type="ECO:0000313" key="1">
    <source>
        <dbReference type="EMBL" id="OGF20404.1"/>
    </source>
</evidence>
<organism evidence="1 2">
    <name type="scientific">Candidatus Falkowbacteria bacterium RBG_13_39_14</name>
    <dbReference type="NCBI Taxonomy" id="1797985"/>
    <lineage>
        <taxon>Bacteria</taxon>
        <taxon>Candidatus Falkowiibacteriota</taxon>
    </lineage>
</organism>
<gene>
    <name evidence="1" type="ORF">A2Y83_01475</name>
</gene>
<dbReference type="Proteomes" id="UP000178323">
    <property type="component" value="Unassembled WGS sequence"/>
</dbReference>
<dbReference type="AlphaFoldDB" id="A0A1F5S160"/>
<evidence type="ECO:0008006" key="3">
    <source>
        <dbReference type="Google" id="ProtNLM"/>
    </source>
</evidence>
<comment type="caution">
    <text evidence="1">The sequence shown here is derived from an EMBL/GenBank/DDBJ whole genome shotgun (WGS) entry which is preliminary data.</text>
</comment>
<dbReference type="STRING" id="1797985.A2Y83_01475"/>
<proteinExistence type="predicted"/>
<dbReference type="EMBL" id="MFFS01000088">
    <property type="protein sequence ID" value="OGF20404.1"/>
    <property type="molecule type" value="Genomic_DNA"/>
</dbReference>
<evidence type="ECO:0000313" key="2">
    <source>
        <dbReference type="Proteomes" id="UP000178323"/>
    </source>
</evidence>
<name>A0A1F5S160_9BACT</name>